<protein>
    <submittedName>
        <fullName evidence="1">Uncharacterized protein</fullName>
    </submittedName>
</protein>
<dbReference type="AlphaFoldDB" id="A0A6J4MPD8"/>
<dbReference type="EMBL" id="CADCUL010000012">
    <property type="protein sequence ID" value="CAA9365091.1"/>
    <property type="molecule type" value="Genomic_DNA"/>
</dbReference>
<gene>
    <name evidence="1" type="ORF">AVDCRST_MAG21-63</name>
</gene>
<reference evidence="1" key="1">
    <citation type="submission" date="2020-02" db="EMBL/GenBank/DDBJ databases">
        <authorList>
            <person name="Meier V. D."/>
        </authorList>
    </citation>
    <scope>NUCLEOTIDE SEQUENCE</scope>
    <source>
        <strain evidence="1">AVDCRST_MAG21</strain>
    </source>
</reference>
<sequence>MSPRDPHLTSFHHLRALAYLSLGDLKGAARRCCMDPAGGAAGRAAVGGSPRL</sequence>
<proteinExistence type="predicted"/>
<organism evidence="1">
    <name type="scientific">uncultured Nocardioidaceae bacterium</name>
    <dbReference type="NCBI Taxonomy" id="253824"/>
    <lineage>
        <taxon>Bacteria</taxon>
        <taxon>Bacillati</taxon>
        <taxon>Actinomycetota</taxon>
        <taxon>Actinomycetes</taxon>
        <taxon>Propionibacteriales</taxon>
        <taxon>Nocardioidaceae</taxon>
        <taxon>environmental samples</taxon>
    </lineage>
</organism>
<name>A0A6J4MPD8_9ACTN</name>
<evidence type="ECO:0000313" key="1">
    <source>
        <dbReference type="EMBL" id="CAA9365091.1"/>
    </source>
</evidence>
<accession>A0A6J4MPD8</accession>